<dbReference type="Pfam" id="PF13041">
    <property type="entry name" value="PPR_2"/>
    <property type="match status" value="4"/>
</dbReference>
<feature type="repeat" description="PPR" evidence="3">
    <location>
        <begin position="314"/>
        <end position="348"/>
    </location>
</feature>
<feature type="repeat" description="PPR" evidence="3">
    <location>
        <begin position="587"/>
        <end position="621"/>
    </location>
</feature>
<dbReference type="InterPro" id="IPR046960">
    <property type="entry name" value="PPR_At4g14850-like_plant"/>
</dbReference>
<feature type="repeat" description="PPR" evidence="3">
    <location>
        <begin position="112"/>
        <end position="142"/>
    </location>
</feature>
<dbReference type="NCBIfam" id="TIGR00756">
    <property type="entry name" value="PPR"/>
    <property type="match status" value="10"/>
</dbReference>
<dbReference type="KEGG" id="qsa:O6P43_016220"/>
<dbReference type="Pfam" id="PF14432">
    <property type="entry name" value="DYW_deaminase"/>
    <property type="match status" value="1"/>
</dbReference>
<dbReference type="GO" id="GO:0008270">
    <property type="term" value="F:zinc ion binding"/>
    <property type="evidence" value="ECO:0007669"/>
    <property type="project" value="InterPro"/>
</dbReference>
<keyword evidence="6" id="KW-1185">Reference proteome</keyword>
<dbReference type="InterPro" id="IPR011990">
    <property type="entry name" value="TPR-like_helical_dom_sf"/>
</dbReference>
<dbReference type="Gene3D" id="1.25.40.10">
    <property type="entry name" value="Tetratricopeptide repeat domain"/>
    <property type="match status" value="5"/>
</dbReference>
<dbReference type="GO" id="GO:0009451">
    <property type="term" value="P:RNA modification"/>
    <property type="evidence" value="ECO:0007669"/>
    <property type="project" value="InterPro"/>
</dbReference>
<dbReference type="PANTHER" id="PTHR47926:SF369">
    <property type="entry name" value="DYW DOMAIN-CONTAINING PROTEIN"/>
    <property type="match status" value="1"/>
</dbReference>
<name>A0AAD7PSQ3_QUISA</name>
<evidence type="ECO:0000256" key="2">
    <source>
        <dbReference type="ARBA" id="ARBA00022737"/>
    </source>
</evidence>
<dbReference type="PANTHER" id="PTHR47926">
    <property type="entry name" value="PENTATRICOPEPTIDE REPEAT-CONTAINING PROTEIN"/>
    <property type="match status" value="1"/>
</dbReference>
<dbReference type="FunFam" id="1.25.40.10:FF:000393">
    <property type="entry name" value="Pentatricopeptide repeat-containing protein At1g20230"/>
    <property type="match status" value="1"/>
</dbReference>
<reference evidence="5" key="1">
    <citation type="journal article" date="2023" name="Science">
        <title>Elucidation of the pathway for biosynthesis of saponin adjuvants from the soapbark tree.</title>
        <authorList>
            <person name="Reed J."/>
            <person name="Orme A."/>
            <person name="El-Demerdash A."/>
            <person name="Owen C."/>
            <person name="Martin L.B.B."/>
            <person name="Misra R.C."/>
            <person name="Kikuchi S."/>
            <person name="Rejzek M."/>
            <person name="Martin A.C."/>
            <person name="Harkess A."/>
            <person name="Leebens-Mack J."/>
            <person name="Louveau T."/>
            <person name="Stephenson M.J."/>
            <person name="Osbourn A."/>
        </authorList>
    </citation>
    <scope>NUCLEOTIDE SEQUENCE</scope>
    <source>
        <strain evidence="5">S10</strain>
    </source>
</reference>
<dbReference type="InterPro" id="IPR032867">
    <property type="entry name" value="DYW_dom"/>
</dbReference>
<dbReference type="GO" id="GO:0099402">
    <property type="term" value="P:plant organ development"/>
    <property type="evidence" value="ECO:0007669"/>
    <property type="project" value="UniProtKB-ARBA"/>
</dbReference>
<evidence type="ECO:0000313" key="5">
    <source>
        <dbReference type="EMBL" id="KAJ7966806.1"/>
    </source>
</evidence>
<dbReference type="FunFam" id="1.25.40.10:FF:000380">
    <property type="entry name" value="Pentatricopeptide repeat-containing protein, chloroplastic"/>
    <property type="match status" value="1"/>
</dbReference>
<evidence type="ECO:0000256" key="1">
    <source>
        <dbReference type="ARBA" id="ARBA00006643"/>
    </source>
</evidence>
<proteinExistence type="inferred from homology"/>
<protein>
    <submittedName>
        <fullName evidence="5">Pentatricopeptide repeat-containing protein</fullName>
    </submittedName>
</protein>
<feature type="repeat" description="PPR" evidence="3">
    <location>
        <begin position="450"/>
        <end position="480"/>
    </location>
</feature>
<accession>A0AAD7PSQ3</accession>
<feature type="repeat" description="PPR" evidence="3">
    <location>
        <begin position="279"/>
        <end position="313"/>
    </location>
</feature>
<feature type="repeat" description="PPR" evidence="3">
    <location>
        <begin position="244"/>
        <end position="278"/>
    </location>
</feature>
<evidence type="ECO:0000313" key="6">
    <source>
        <dbReference type="Proteomes" id="UP001163823"/>
    </source>
</evidence>
<feature type="repeat" description="PPR" evidence="3">
    <location>
        <begin position="384"/>
        <end position="414"/>
    </location>
</feature>
<feature type="repeat" description="PPR" evidence="3">
    <location>
        <begin position="415"/>
        <end position="449"/>
    </location>
</feature>
<feature type="domain" description="DYW" evidence="4">
    <location>
        <begin position="809"/>
        <end position="897"/>
    </location>
</feature>
<organism evidence="5 6">
    <name type="scientific">Quillaja saponaria</name>
    <name type="common">Soap bark tree</name>
    <dbReference type="NCBI Taxonomy" id="32244"/>
    <lineage>
        <taxon>Eukaryota</taxon>
        <taxon>Viridiplantae</taxon>
        <taxon>Streptophyta</taxon>
        <taxon>Embryophyta</taxon>
        <taxon>Tracheophyta</taxon>
        <taxon>Spermatophyta</taxon>
        <taxon>Magnoliopsida</taxon>
        <taxon>eudicotyledons</taxon>
        <taxon>Gunneridae</taxon>
        <taxon>Pentapetalae</taxon>
        <taxon>rosids</taxon>
        <taxon>fabids</taxon>
        <taxon>Fabales</taxon>
        <taxon>Quillajaceae</taxon>
        <taxon>Quillaja</taxon>
    </lineage>
</organism>
<sequence length="897" mass="101490">MDKNLIIPRQSRPSMAIPSHIGTQFELFPKSTKPIVSFTERNDSKLTDIRLNYICKNGPLSEAISVIDSIAHRGSKVRPSTYINLLESCIETGCVEVGRELHARIGLVKEVDCFVQTKVVSMYAKCGYLDDARKMFDEMRERNLFTWSAMIGACSRDKRWREVVDLFFNMMEAGVFPDDFLLPKILQACGNCGDFEAGKLIHSLLIRCGMNCSLRINNSILTMYAKGGKLDMAKRLFDNMDKRDRVTWNAIISGYCQKGEIELARKYFDTMHEEGIEARLRTWNILIASYSHLGHCDVAMDLMRKMESFGITPDVFTWTSIISGFAQNSRTIEALVLLGEMLLAGIEPTGITITSAASACASLKSLNTGVEIHSVAVKMGFVDHMPVGNSLIDMYCKCGELETAQSVFDMMLEKDIYTWNSMIGGYCQAGYCGKAHELFMKMQDSNVPPNIITWNAMISGYIKNGDEDQAMDLFQRIEKDSKIKRNTASWNSLISGYLQFGQTDKALGIFRQMQSFHVRPNSVTMLSLLPACANLVSGKKVREIHGCALRRNLLSERAVANSLIDTYAKTGNIMYPRAIFDGMSSKDIITWNSLIAGYVLHGCSESALSLFDQMRKFGPRPSRGTFASIIYAYSLVGMVDEGMHAFSSIVEHYQIRPGLEHYSAVTDLLGRSGRLVEAMEFIENMPVEPDSSIWAALLTACRIHKNYGLAIYAGERLLDLEPKNFLIHKLLLQMYALFGKSEDPLKLRKHEKENTMVKPLEECWMEFENMVYTFVVSDRSKPCSDKLLSWIQRIAIDVKRPDPESGIWIEEEDKEDVSGVHCEKWAFAFALIDSRSSPQSIRIVKNLRMCRDCHRTAKYISKAYGCEIYLSGSNCFHRGANYFHHFKHGHCSCQDYW</sequence>
<dbReference type="GO" id="GO:0003723">
    <property type="term" value="F:RNA binding"/>
    <property type="evidence" value="ECO:0007669"/>
    <property type="project" value="InterPro"/>
</dbReference>
<dbReference type="InterPro" id="IPR002885">
    <property type="entry name" value="PPR_rpt"/>
</dbReference>
<feature type="repeat" description="PPR" evidence="3">
    <location>
        <begin position="143"/>
        <end position="177"/>
    </location>
</feature>
<feature type="repeat" description="PPR" evidence="3">
    <location>
        <begin position="486"/>
        <end position="520"/>
    </location>
</feature>
<dbReference type="FunFam" id="1.25.40.10:FF:000158">
    <property type="entry name" value="pentatricopeptide repeat-containing protein At2g33680"/>
    <property type="match status" value="1"/>
</dbReference>
<dbReference type="AlphaFoldDB" id="A0AAD7PSQ3"/>
<dbReference type="EMBL" id="JARAOO010000006">
    <property type="protein sequence ID" value="KAJ7966806.1"/>
    <property type="molecule type" value="Genomic_DNA"/>
</dbReference>
<dbReference type="Proteomes" id="UP001163823">
    <property type="component" value="Chromosome 6"/>
</dbReference>
<evidence type="ECO:0000259" key="4">
    <source>
        <dbReference type="Pfam" id="PF14432"/>
    </source>
</evidence>
<comment type="similarity">
    <text evidence="1">Belongs to the PPR family. PCMP-H subfamily.</text>
</comment>
<keyword evidence="2" id="KW-0677">Repeat</keyword>
<gene>
    <name evidence="5" type="ORF">O6P43_016220</name>
</gene>
<dbReference type="Pfam" id="PF01535">
    <property type="entry name" value="PPR"/>
    <property type="match status" value="5"/>
</dbReference>
<dbReference type="SUPFAM" id="SSF81901">
    <property type="entry name" value="HCP-like"/>
    <property type="match status" value="1"/>
</dbReference>
<comment type="caution">
    <text evidence="5">The sequence shown here is derived from an EMBL/GenBank/DDBJ whole genome shotgun (WGS) entry which is preliminary data.</text>
</comment>
<dbReference type="PROSITE" id="PS51375">
    <property type="entry name" value="PPR"/>
    <property type="match status" value="10"/>
</dbReference>
<evidence type="ECO:0000256" key="3">
    <source>
        <dbReference type="PROSITE-ProRule" id="PRU00708"/>
    </source>
</evidence>